<evidence type="ECO:0000256" key="1">
    <source>
        <dbReference type="ARBA" id="ARBA00023125"/>
    </source>
</evidence>
<feature type="DNA-binding region" description="H-T-H motif" evidence="2">
    <location>
        <begin position="48"/>
        <end position="67"/>
    </location>
</feature>
<evidence type="ECO:0000259" key="4">
    <source>
        <dbReference type="PROSITE" id="PS50977"/>
    </source>
</evidence>
<dbReference type="InterPro" id="IPR041490">
    <property type="entry name" value="KstR2_TetR_C"/>
</dbReference>
<name>A0A4R2QL54_9PSEU</name>
<dbReference type="SUPFAM" id="SSF48498">
    <property type="entry name" value="Tetracyclin repressor-like, C-terminal domain"/>
    <property type="match status" value="1"/>
</dbReference>
<dbReference type="PANTHER" id="PTHR30055">
    <property type="entry name" value="HTH-TYPE TRANSCRIPTIONAL REGULATOR RUTR"/>
    <property type="match status" value="1"/>
</dbReference>
<dbReference type="PROSITE" id="PS01081">
    <property type="entry name" value="HTH_TETR_1"/>
    <property type="match status" value="1"/>
</dbReference>
<dbReference type="SUPFAM" id="SSF46689">
    <property type="entry name" value="Homeodomain-like"/>
    <property type="match status" value="1"/>
</dbReference>
<dbReference type="Proteomes" id="UP000294911">
    <property type="component" value="Unassembled WGS sequence"/>
</dbReference>
<organism evidence="5 6">
    <name type="scientific">Tamaricihabitans halophyticus</name>
    <dbReference type="NCBI Taxonomy" id="1262583"/>
    <lineage>
        <taxon>Bacteria</taxon>
        <taxon>Bacillati</taxon>
        <taxon>Actinomycetota</taxon>
        <taxon>Actinomycetes</taxon>
        <taxon>Pseudonocardiales</taxon>
        <taxon>Pseudonocardiaceae</taxon>
        <taxon>Tamaricihabitans</taxon>
    </lineage>
</organism>
<keyword evidence="1 2" id="KW-0238">DNA-binding</keyword>
<evidence type="ECO:0000313" key="5">
    <source>
        <dbReference type="EMBL" id="TCP50077.1"/>
    </source>
</evidence>
<dbReference type="PRINTS" id="PR00455">
    <property type="entry name" value="HTHTETR"/>
</dbReference>
<reference evidence="5 6" key="1">
    <citation type="submission" date="2019-03" db="EMBL/GenBank/DDBJ databases">
        <title>Genomic Encyclopedia of Type Strains, Phase IV (KMG-IV): sequencing the most valuable type-strain genomes for metagenomic binning, comparative biology and taxonomic classification.</title>
        <authorList>
            <person name="Goeker M."/>
        </authorList>
    </citation>
    <scope>NUCLEOTIDE SEQUENCE [LARGE SCALE GENOMIC DNA]</scope>
    <source>
        <strain evidence="5 6">DSM 45765</strain>
    </source>
</reference>
<dbReference type="InterPro" id="IPR023772">
    <property type="entry name" value="DNA-bd_HTH_TetR-type_CS"/>
</dbReference>
<sequence>MMSAAEQEAGRRRRGRRTVNSELGPAGVDTLLAASIEVMSEHGYHGTSVRDIAHRAGVSPAALYHHFPSKHDVLVTIMDRGIEELLERTGEALSAAGPRAIDQLCGIVDVHVRFHLEDQHGTMLGTSEVRALAEPFRGEHLAKRRKQQRFFDRVLLGGTREGVFHTAYPRDAARAIVVMCTGVASWYRPEGPHSRTEIARRYQELALDLAGRRIG</sequence>
<dbReference type="PANTHER" id="PTHR30055:SF237">
    <property type="entry name" value="TRANSCRIPTIONAL REPRESSOR MCE3R"/>
    <property type="match status" value="1"/>
</dbReference>
<evidence type="ECO:0000256" key="2">
    <source>
        <dbReference type="PROSITE-ProRule" id="PRU00335"/>
    </source>
</evidence>
<evidence type="ECO:0000313" key="6">
    <source>
        <dbReference type="Proteomes" id="UP000294911"/>
    </source>
</evidence>
<protein>
    <submittedName>
        <fullName evidence="5">TetR family transcriptional regulator</fullName>
    </submittedName>
</protein>
<accession>A0A4R2QL54</accession>
<dbReference type="Pfam" id="PF17932">
    <property type="entry name" value="TetR_C_24"/>
    <property type="match status" value="1"/>
</dbReference>
<proteinExistence type="predicted"/>
<keyword evidence="6" id="KW-1185">Reference proteome</keyword>
<dbReference type="InterPro" id="IPR050109">
    <property type="entry name" value="HTH-type_TetR-like_transc_reg"/>
</dbReference>
<dbReference type="InterPro" id="IPR001647">
    <property type="entry name" value="HTH_TetR"/>
</dbReference>
<dbReference type="InterPro" id="IPR009057">
    <property type="entry name" value="Homeodomain-like_sf"/>
</dbReference>
<feature type="region of interest" description="Disordered" evidence="3">
    <location>
        <begin position="1"/>
        <end position="22"/>
    </location>
</feature>
<evidence type="ECO:0000256" key="3">
    <source>
        <dbReference type="SAM" id="MobiDB-lite"/>
    </source>
</evidence>
<dbReference type="EMBL" id="SLXQ01000008">
    <property type="protein sequence ID" value="TCP50077.1"/>
    <property type="molecule type" value="Genomic_DNA"/>
</dbReference>
<gene>
    <name evidence="5" type="ORF">EV191_108166</name>
</gene>
<dbReference type="GO" id="GO:0003700">
    <property type="term" value="F:DNA-binding transcription factor activity"/>
    <property type="evidence" value="ECO:0007669"/>
    <property type="project" value="TreeGrafter"/>
</dbReference>
<dbReference type="InterPro" id="IPR036271">
    <property type="entry name" value="Tet_transcr_reg_TetR-rel_C_sf"/>
</dbReference>
<feature type="domain" description="HTH tetR-type" evidence="4">
    <location>
        <begin position="25"/>
        <end position="85"/>
    </location>
</feature>
<comment type="caution">
    <text evidence="5">The sequence shown here is derived from an EMBL/GenBank/DDBJ whole genome shotgun (WGS) entry which is preliminary data.</text>
</comment>
<dbReference type="Pfam" id="PF00440">
    <property type="entry name" value="TetR_N"/>
    <property type="match status" value="1"/>
</dbReference>
<dbReference type="PROSITE" id="PS50977">
    <property type="entry name" value="HTH_TETR_2"/>
    <property type="match status" value="1"/>
</dbReference>
<dbReference type="GO" id="GO:0000976">
    <property type="term" value="F:transcription cis-regulatory region binding"/>
    <property type="evidence" value="ECO:0007669"/>
    <property type="project" value="TreeGrafter"/>
</dbReference>
<dbReference type="Gene3D" id="1.10.357.10">
    <property type="entry name" value="Tetracycline Repressor, domain 2"/>
    <property type="match status" value="1"/>
</dbReference>
<dbReference type="AlphaFoldDB" id="A0A4R2QL54"/>